<dbReference type="VEuPathDB" id="FungiDB:HMPREF1544_10272"/>
<sequence length="87" mass="10041">MANYDKFLVTLNTAQIVYGPDFVKAAQGFFFFFFFFFLAKLGNTMPLVPKMLDRIVSIELPIDCPLNRMKRFAKLVYLSVFAESPND</sequence>
<accession>S2J096</accession>
<evidence type="ECO:0000313" key="2">
    <source>
        <dbReference type="Proteomes" id="UP000014254"/>
    </source>
</evidence>
<dbReference type="InParanoid" id="S2J096"/>
<dbReference type="Proteomes" id="UP000014254">
    <property type="component" value="Unassembled WGS sequence"/>
</dbReference>
<reference evidence="2" key="1">
    <citation type="submission" date="2013-05" db="EMBL/GenBank/DDBJ databases">
        <title>The Genome sequence of Mucor circinelloides f. circinelloides 1006PhL.</title>
        <authorList>
            <consortium name="The Broad Institute Genomics Platform"/>
            <person name="Cuomo C."/>
            <person name="Earl A."/>
            <person name="Findley K."/>
            <person name="Lee S.C."/>
            <person name="Walker B."/>
            <person name="Young S."/>
            <person name="Zeng Q."/>
            <person name="Gargeya S."/>
            <person name="Fitzgerald M."/>
            <person name="Haas B."/>
            <person name="Abouelleil A."/>
            <person name="Allen A.W."/>
            <person name="Alvarado L."/>
            <person name="Arachchi H.M."/>
            <person name="Berlin A.M."/>
            <person name="Chapman S.B."/>
            <person name="Gainer-Dewar J."/>
            <person name="Goldberg J."/>
            <person name="Griggs A."/>
            <person name="Gujja S."/>
            <person name="Hansen M."/>
            <person name="Howarth C."/>
            <person name="Imamovic A."/>
            <person name="Ireland A."/>
            <person name="Larimer J."/>
            <person name="McCowan C."/>
            <person name="Murphy C."/>
            <person name="Pearson M."/>
            <person name="Poon T.W."/>
            <person name="Priest M."/>
            <person name="Roberts A."/>
            <person name="Saif S."/>
            <person name="Shea T."/>
            <person name="Sisk P."/>
            <person name="Sykes S."/>
            <person name="Wortman J."/>
            <person name="Nusbaum C."/>
            <person name="Birren B."/>
        </authorList>
    </citation>
    <scope>NUCLEOTIDE SEQUENCE [LARGE SCALE GENOMIC DNA]</scope>
    <source>
        <strain evidence="2">1006PhL</strain>
    </source>
</reference>
<protein>
    <submittedName>
        <fullName evidence="1">Uncharacterized protein</fullName>
    </submittedName>
</protein>
<keyword evidence="2" id="KW-1185">Reference proteome</keyword>
<dbReference type="AlphaFoldDB" id="S2J096"/>
<organism evidence="1 2">
    <name type="scientific">Mucor circinelloides f. circinelloides (strain 1006PhL)</name>
    <name type="common">Mucormycosis agent</name>
    <name type="synonym">Calyptromyces circinelloides</name>
    <dbReference type="NCBI Taxonomy" id="1220926"/>
    <lineage>
        <taxon>Eukaryota</taxon>
        <taxon>Fungi</taxon>
        <taxon>Fungi incertae sedis</taxon>
        <taxon>Mucoromycota</taxon>
        <taxon>Mucoromycotina</taxon>
        <taxon>Mucoromycetes</taxon>
        <taxon>Mucorales</taxon>
        <taxon>Mucorineae</taxon>
        <taxon>Mucoraceae</taxon>
        <taxon>Mucor</taxon>
    </lineage>
</organism>
<evidence type="ECO:0000313" key="1">
    <source>
        <dbReference type="EMBL" id="EPB82999.1"/>
    </source>
</evidence>
<gene>
    <name evidence="1" type="ORF">HMPREF1544_10272</name>
</gene>
<dbReference type="EMBL" id="KE124089">
    <property type="protein sequence ID" value="EPB82999.1"/>
    <property type="molecule type" value="Genomic_DNA"/>
</dbReference>
<name>S2J096_MUCC1</name>
<proteinExistence type="predicted"/>